<name>A0A2P4QII6_RHIID</name>
<sequence length="65" mass="7738">PDFFFKVIEIFISLKDSKTIVVSKEVYARKIMVRHYCIVLFDVESRSLKFWSKNGIPLYNQCSFL</sequence>
<feature type="non-terminal residue" evidence="1">
    <location>
        <position position="1"/>
    </location>
</feature>
<evidence type="ECO:0000313" key="1">
    <source>
        <dbReference type="EMBL" id="POG77452.1"/>
    </source>
</evidence>
<reference evidence="1 2" key="2">
    <citation type="journal article" date="2018" name="New Phytol.">
        <title>High intraspecific genome diversity in the model arbuscular mycorrhizal symbiont Rhizophagus irregularis.</title>
        <authorList>
            <person name="Chen E.C.H."/>
            <person name="Morin E."/>
            <person name="Beaudet D."/>
            <person name="Noel J."/>
            <person name="Yildirir G."/>
            <person name="Ndikumana S."/>
            <person name="Charron P."/>
            <person name="St-Onge C."/>
            <person name="Giorgi J."/>
            <person name="Kruger M."/>
            <person name="Marton T."/>
            <person name="Ropars J."/>
            <person name="Grigoriev I.V."/>
            <person name="Hainaut M."/>
            <person name="Henrissat B."/>
            <person name="Roux C."/>
            <person name="Martin F."/>
            <person name="Corradi N."/>
        </authorList>
    </citation>
    <scope>NUCLEOTIDE SEQUENCE [LARGE SCALE GENOMIC DNA]</scope>
    <source>
        <strain evidence="1 2">DAOM 197198</strain>
    </source>
</reference>
<accession>A0A2P4QII6</accession>
<dbReference type="Proteomes" id="UP000018888">
    <property type="component" value="Unassembled WGS sequence"/>
</dbReference>
<gene>
    <name evidence="1" type="ORF">GLOIN_2v1546875</name>
</gene>
<reference evidence="1 2" key="1">
    <citation type="journal article" date="2013" name="Proc. Natl. Acad. Sci. U.S.A.">
        <title>Genome of an arbuscular mycorrhizal fungus provides insight into the oldest plant symbiosis.</title>
        <authorList>
            <person name="Tisserant E."/>
            <person name="Malbreil M."/>
            <person name="Kuo A."/>
            <person name="Kohler A."/>
            <person name="Symeonidi A."/>
            <person name="Balestrini R."/>
            <person name="Charron P."/>
            <person name="Duensing N."/>
            <person name="Frei Dit Frey N."/>
            <person name="Gianinazzi-Pearson V."/>
            <person name="Gilbert L.B."/>
            <person name="Handa Y."/>
            <person name="Herr J.R."/>
            <person name="Hijri M."/>
            <person name="Koul R."/>
            <person name="Kawaguchi M."/>
            <person name="Krajinski F."/>
            <person name="Lammers P.J."/>
            <person name="Masclaux F.G."/>
            <person name="Murat C."/>
            <person name="Morin E."/>
            <person name="Ndikumana S."/>
            <person name="Pagni M."/>
            <person name="Petitpierre D."/>
            <person name="Requena N."/>
            <person name="Rosikiewicz P."/>
            <person name="Riley R."/>
            <person name="Saito K."/>
            <person name="San Clemente H."/>
            <person name="Shapiro H."/>
            <person name="van Tuinen D."/>
            <person name="Becard G."/>
            <person name="Bonfante P."/>
            <person name="Paszkowski U."/>
            <person name="Shachar-Hill Y.Y."/>
            <person name="Tuskan G.A."/>
            <person name="Young P.W."/>
            <person name="Sanders I.R."/>
            <person name="Henrissat B."/>
            <person name="Rensing S.A."/>
            <person name="Grigoriev I.V."/>
            <person name="Corradi N."/>
            <person name="Roux C."/>
            <person name="Martin F."/>
        </authorList>
    </citation>
    <scope>NUCLEOTIDE SEQUENCE [LARGE SCALE GENOMIC DNA]</scope>
    <source>
        <strain evidence="1 2">DAOM 197198</strain>
    </source>
</reference>
<dbReference type="EMBL" id="AUPC02000040">
    <property type="protein sequence ID" value="POG77452.1"/>
    <property type="molecule type" value="Genomic_DNA"/>
</dbReference>
<proteinExistence type="predicted"/>
<protein>
    <submittedName>
        <fullName evidence="1">Uncharacterized protein</fullName>
    </submittedName>
</protein>
<evidence type="ECO:0000313" key="2">
    <source>
        <dbReference type="Proteomes" id="UP000018888"/>
    </source>
</evidence>
<dbReference type="AlphaFoldDB" id="A0A2P4QII6"/>
<comment type="caution">
    <text evidence="1">The sequence shown here is derived from an EMBL/GenBank/DDBJ whole genome shotgun (WGS) entry which is preliminary data.</text>
</comment>
<keyword evidence="2" id="KW-1185">Reference proteome</keyword>
<organism evidence="1 2">
    <name type="scientific">Rhizophagus irregularis (strain DAOM 181602 / DAOM 197198 / MUCL 43194)</name>
    <name type="common">Arbuscular mycorrhizal fungus</name>
    <name type="synonym">Glomus intraradices</name>
    <dbReference type="NCBI Taxonomy" id="747089"/>
    <lineage>
        <taxon>Eukaryota</taxon>
        <taxon>Fungi</taxon>
        <taxon>Fungi incertae sedis</taxon>
        <taxon>Mucoromycota</taxon>
        <taxon>Glomeromycotina</taxon>
        <taxon>Glomeromycetes</taxon>
        <taxon>Glomerales</taxon>
        <taxon>Glomeraceae</taxon>
        <taxon>Rhizophagus</taxon>
    </lineage>
</organism>